<dbReference type="EMBL" id="PTRA01000001">
    <property type="protein sequence ID" value="PQA59826.1"/>
    <property type="molecule type" value="Genomic_DNA"/>
</dbReference>
<sequence>MITELTGLAKEAHQINRNNGFWDEVPPLKQCIALAIGELFEALEADRVGKTMAKINSSEERRMLMNDLNAHFDPMFFKIAVKDTVEDELADVVIRCMDTLVGHQIESEDITAIHAPTEFENISEFIMSTISIIMWQYNKNNISECLQSLISCCYSYASSKGMHLDWHIRMKMAYNATRERKHGKAY</sequence>
<keyword evidence="2" id="KW-1185">Reference proteome</keyword>
<evidence type="ECO:0000313" key="2">
    <source>
        <dbReference type="Proteomes" id="UP000239590"/>
    </source>
</evidence>
<protein>
    <submittedName>
        <fullName evidence="1">Uncharacterized protein</fullName>
    </submittedName>
</protein>
<dbReference type="Gene3D" id="1.10.287.1080">
    <property type="entry name" value="MazG-like"/>
    <property type="match status" value="1"/>
</dbReference>
<dbReference type="Proteomes" id="UP000239590">
    <property type="component" value="Unassembled WGS sequence"/>
</dbReference>
<evidence type="ECO:0000313" key="1">
    <source>
        <dbReference type="EMBL" id="PQA59826.1"/>
    </source>
</evidence>
<dbReference type="OrthoDB" id="1086666at2"/>
<organism evidence="1 2">
    <name type="scientific">Siphonobacter curvatus</name>
    <dbReference type="NCBI Taxonomy" id="2094562"/>
    <lineage>
        <taxon>Bacteria</taxon>
        <taxon>Pseudomonadati</taxon>
        <taxon>Bacteroidota</taxon>
        <taxon>Cytophagia</taxon>
        <taxon>Cytophagales</taxon>
        <taxon>Cytophagaceae</taxon>
        <taxon>Siphonobacter</taxon>
    </lineage>
</organism>
<name>A0A2S7IQ76_9BACT</name>
<dbReference type="RefSeq" id="WP_104711606.1">
    <property type="nucleotide sequence ID" value="NZ_PTRA01000001.1"/>
</dbReference>
<reference evidence="2" key="1">
    <citation type="submission" date="2018-02" db="EMBL/GenBank/DDBJ databases">
        <title>Genome sequencing of Solimonas sp. HR-BB.</title>
        <authorList>
            <person name="Lee Y."/>
            <person name="Jeon C.O."/>
        </authorList>
    </citation>
    <scope>NUCLEOTIDE SEQUENCE [LARGE SCALE GENOMIC DNA]</scope>
    <source>
        <strain evidence="2">HR-U</strain>
    </source>
</reference>
<proteinExistence type="predicted"/>
<comment type="caution">
    <text evidence="1">The sequence shown here is derived from an EMBL/GenBank/DDBJ whole genome shotgun (WGS) entry which is preliminary data.</text>
</comment>
<gene>
    <name evidence="1" type="ORF">C5O19_09450</name>
</gene>
<dbReference type="AlphaFoldDB" id="A0A2S7IQ76"/>
<accession>A0A2S7IQ76</accession>